<dbReference type="InterPro" id="IPR056884">
    <property type="entry name" value="NPHP3-like_N"/>
</dbReference>
<dbReference type="Pfam" id="PF24883">
    <property type="entry name" value="NPHP3_N"/>
    <property type="match status" value="1"/>
</dbReference>
<dbReference type="InterPro" id="IPR027417">
    <property type="entry name" value="P-loop_NTPase"/>
</dbReference>
<reference evidence="3" key="1">
    <citation type="submission" date="2022-07" db="EMBL/GenBank/DDBJ databases">
        <title>Genome Sequence of Leucocoprinus birnbaumii.</title>
        <authorList>
            <person name="Buettner E."/>
        </authorList>
    </citation>
    <scope>NUCLEOTIDE SEQUENCE</scope>
    <source>
        <strain evidence="3">VT141</strain>
    </source>
</reference>
<evidence type="ECO:0000259" key="2">
    <source>
        <dbReference type="Pfam" id="PF24883"/>
    </source>
</evidence>
<dbReference type="SUPFAM" id="SSF52540">
    <property type="entry name" value="P-loop containing nucleoside triphosphate hydrolases"/>
    <property type="match status" value="1"/>
</dbReference>
<keyword evidence="4" id="KW-1185">Reference proteome</keyword>
<dbReference type="AlphaFoldDB" id="A0AAD5YYZ6"/>
<accession>A0AAD5YYZ6</accession>
<keyword evidence="1" id="KW-0677">Repeat</keyword>
<comment type="caution">
    <text evidence="3">The sequence shown here is derived from an EMBL/GenBank/DDBJ whole genome shotgun (WGS) entry which is preliminary data.</text>
</comment>
<organism evidence="3 4">
    <name type="scientific">Leucocoprinus birnbaumii</name>
    <dbReference type="NCBI Taxonomy" id="56174"/>
    <lineage>
        <taxon>Eukaryota</taxon>
        <taxon>Fungi</taxon>
        <taxon>Dikarya</taxon>
        <taxon>Basidiomycota</taxon>
        <taxon>Agaricomycotina</taxon>
        <taxon>Agaricomycetes</taxon>
        <taxon>Agaricomycetidae</taxon>
        <taxon>Agaricales</taxon>
        <taxon>Agaricineae</taxon>
        <taxon>Agaricaceae</taxon>
        <taxon>Leucocoprinus</taxon>
    </lineage>
</organism>
<dbReference type="Gene3D" id="3.40.50.300">
    <property type="entry name" value="P-loop containing nucleotide triphosphate hydrolases"/>
    <property type="match status" value="1"/>
</dbReference>
<gene>
    <name evidence="3" type="ORF">NP233_g2200</name>
</gene>
<feature type="domain" description="Nephrocystin 3-like N-terminal" evidence="2">
    <location>
        <begin position="108"/>
        <end position="265"/>
    </location>
</feature>
<evidence type="ECO:0000313" key="3">
    <source>
        <dbReference type="EMBL" id="KAJ3573778.1"/>
    </source>
</evidence>
<dbReference type="PANTHER" id="PTHR10039:SF17">
    <property type="entry name" value="FUNGAL STAND N-TERMINAL GOODBYE DOMAIN-CONTAINING PROTEIN-RELATED"/>
    <property type="match status" value="1"/>
</dbReference>
<evidence type="ECO:0000313" key="4">
    <source>
        <dbReference type="Proteomes" id="UP001213000"/>
    </source>
</evidence>
<name>A0AAD5YYZ6_9AGAR</name>
<dbReference type="EMBL" id="JANIEX010000091">
    <property type="protein sequence ID" value="KAJ3573778.1"/>
    <property type="molecule type" value="Genomic_DNA"/>
</dbReference>
<evidence type="ECO:0000256" key="1">
    <source>
        <dbReference type="ARBA" id="ARBA00022737"/>
    </source>
</evidence>
<dbReference type="Proteomes" id="UP001213000">
    <property type="component" value="Unassembled WGS sequence"/>
</dbReference>
<dbReference type="PANTHER" id="PTHR10039">
    <property type="entry name" value="AMELOGENIN"/>
    <property type="match status" value="1"/>
</dbReference>
<protein>
    <recommendedName>
        <fullName evidence="2">Nephrocystin 3-like N-terminal domain-containing protein</fullName>
    </recommendedName>
</protein>
<sequence length="663" mass="75260">MQYLPDFHDFQLDDASSTSLDRSHATVNGHAEYNGGIHKRSKSQHLDHADTINFLPLNEVDSRGSYGAGLFTLSTYALHGSSYDSSERYPPPLCHPGTRQEYIDLLTKWCNGATPQYPQRLAWMKGPAGVGKSSVAQTTAEVLGDVLGASFFFSRPNYRDDPSRFFTSLAYQLAVKYPEFGDFLDRKIYLDPTIVTKSLRYQFFELIVFPIRALKQEGKLLPEVAIFIDGLDECKGQGAQREIILLVAESLHDDDTPFRWIFFSRLEPHLVSTFNHPDIKSLVVEFELPISRELNPQIYLFLASRLKEVREKHALDQTWPSGKDLRTLVKFSSGHFACAHAIALYIEGTEDSASPTEHLGDVLQLASQTQADDEIEAPLDSPLDLIYTFILQHLSPENLQTTLLILLSTTLNFTSATQSMQTMTYVNLLNLPQDQFFTLCRSLYTVMKVDPDRLTFHHASFMDFLQDPTRSGRFCIWNSSPRLLRHVMQSLDDVRLDENHTPKPTLSWNLTPLTSSHLIQYRNLRDSFFQLLESLLIHEIQDNQTYDLVNHFDFRKLLLEGGGTVVDVNWSSPFKDLLARINASKLSSLIQQLALKNGFGIRRVLFRKVKYDTFTIGDANKSIILKVSTQKSSQKLNGAGSRVQALVYSEDAMQELKQKLIST</sequence>
<proteinExistence type="predicted"/>